<evidence type="ECO:0000256" key="1">
    <source>
        <dbReference type="SAM" id="SignalP"/>
    </source>
</evidence>
<evidence type="ECO:0000313" key="2">
    <source>
        <dbReference type="EMBL" id="VFB00808.1"/>
    </source>
</evidence>
<dbReference type="AlphaFoldDB" id="A0A4U8WE89"/>
<dbReference type="Proteomes" id="UP000290439">
    <property type="component" value="Chromosome"/>
</dbReference>
<dbReference type="PROSITE" id="PS51318">
    <property type="entry name" value="TAT"/>
    <property type="match status" value="1"/>
</dbReference>
<organism evidence="2 3">
    <name type="scientific">Nocardia cyriacigeorgica</name>
    <dbReference type="NCBI Taxonomy" id="135487"/>
    <lineage>
        <taxon>Bacteria</taxon>
        <taxon>Bacillati</taxon>
        <taxon>Actinomycetota</taxon>
        <taxon>Actinomycetes</taxon>
        <taxon>Mycobacteriales</taxon>
        <taxon>Nocardiaceae</taxon>
        <taxon>Nocardia</taxon>
    </lineage>
</organism>
<keyword evidence="1" id="KW-0732">Signal</keyword>
<reference evidence="2 3" key="1">
    <citation type="submission" date="2019-02" db="EMBL/GenBank/DDBJ databases">
        <authorList>
            <consortium name="Pathogen Informatics"/>
        </authorList>
    </citation>
    <scope>NUCLEOTIDE SEQUENCE [LARGE SCALE GENOMIC DNA]</scope>
    <source>
        <strain evidence="2 3">3012STDY6756504</strain>
    </source>
</reference>
<accession>A0A4U8WE89</accession>
<feature type="signal peptide" evidence="1">
    <location>
        <begin position="1"/>
        <end position="40"/>
    </location>
</feature>
<dbReference type="RefSeq" id="WP_130918556.1">
    <property type="nucleotide sequence ID" value="NZ_JARWOB010000033.1"/>
</dbReference>
<proteinExistence type="predicted"/>
<evidence type="ECO:0008006" key="4">
    <source>
        <dbReference type="Google" id="ProtNLM"/>
    </source>
</evidence>
<dbReference type="InterPro" id="IPR006311">
    <property type="entry name" value="TAT_signal"/>
</dbReference>
<protein>
    <recommendedName>
        <fullName evidence="4">Secreted protein</fullName>
    </recommendedName>
</protein>
<feature type="chain" id="PRO_5020910292" description="Secreted protein" evidence="1">
    <location>
        <begin position="41"/>
        <end position="199"/>
    </location>
</feature>
<evidence type="ECO:0000313" key="3">
    <source>
        <dbReference type="Proteomes" id="UP000290439"/>
    </source>
</evidence>
<gene>
    <name evidence="2" type="ORF">NCTC10797_04615</name>
</gene>
<name>A0A4U8WE89_9NOCA</name>
<sequence length="199" mass="21184">MARDNPTNPIRRARTTRRPVTVLCAAAAAVLMVSAPAASADPAPVATDYGGGCVIDPANRAATVDSLRFRCSPEQQDAIFKASPRGAVPSGVKNGWVTRPPVMQALAPGLWIGKTFYTGPDGGWLMNRVTGAGIEAWRADVYTAPALVDGAPTWALNYAPSPTPQVYDEIREVSPGVWFGYSWWRGAVQTTLLLAFVLA</sequence>
<dbReference type="EMBL" id="LR215973">
    <property type="protein sequence ID" value="VFB00808.1"/>
    <property type="molecule type" value="Genomic_DNA"/>
</dbReference>